<accession>A0A4R6Z9T9</accession>
<keyword evidence="1" id="KW-0812">Transmembrane</keyword>
<evidence type="ECO:0000256" key="1">
    <source>
        <dbReference type="SAM" id="Phobius"/>
    </source>
</evidence>
<keyword evidence="1" id="KW-0472">Membrane</keyword>
<name>A0A4R6Z9T9_9GAMM</name>
<dbReference type="RefSeq" id="WP_133816704.1">
    <property type="nucleotide sequence ID" value="NZ_SNZH01000001.1"/>
</dbReference>
<comment type="caution">
    <text evidence="2">The sequence shown here is derived from an EMBL/GenBank/DDBJ whole genome shotgun (WGS) entry which is preliminary data.</text>
</comment>
<dbReference type="Pfam" id="PF09842">
    <property type="entry name" value="DUF2069"/>
    <property type="match status" value="1"/>
</dbReference>
<organism evidence="2 3">
    <name type="scientific">Tahibacter aquaticus</name>
    <dbReference type="NCBI Taxonomy" id="520092"/>
    <lineage>
        <taxon>Bacteria</taxon>
        <taxon>Pseudomonadati</taxon>
        <taxon>Pseudomonadota</taxon>
        <taxon>Gammaproteobacteria</taxon>
        <taxon>Lysobacterales</taxon>
        <taxon>Rhodanobacteraceae</taxon>
        <taxon>Tahibacter</taxon>
    </lineage>
</organism>
<feature type="transmembrane region" description="Helical" evidence="1">
    <location>
        <begin position="58"/>
        <end position="79"/>
    </location>
</feature>
<dbReference type="AlphaFoldDB" id="A0A4R6Z9T9"/>
<dbReference type="OrthoDB" id="5957486at2"/>
<proteinExistence type="predicted"/>
<reference evidence="2 3" key="1">
    <citation type="submission" date="2019-03" db="EMBL/GenBank/DDBJ databases">
        <title>Genomic Encyclopedia of Type Strains, Phase IV (KMG-IV): sequencing the most valuable type-strain genomes for metagenomic binning, comparative biology and taxonomic classification.</title>
        <authorList>
            <person name="Goeker M."/>
        </authorList>
    </citation>
    <scope>NUCLEOTIDE SEQUENCE [LARGE SCALE GENOMIC DNA]</scope>
    <source>
        <strain evidence="2 3">DSM 21667</strain>
    </source>
</reference>
<sequence length="114" mass="12737">MNPRLLGVLAWGALVLLHLLWLAWLAPPRNGSVLLALLLTVGPLLLPLLALRRSLGRALLWVGILGLFYFCHGVVAAWGEPQARWLAWIEIVLCLVLTFALGWGARGFRRKPRR</sequence>
<keyword evidence="1" id="KW-1133">Transmembrane helix</keyword>
<gene>
    <name evidence="2" type="ORF">DFR29_101202</name>
</gene>
<evidence type="ECO:0000313" key="2">
    <source>
        <dbReference type="EMBL" id="TDR48582.1"/>
    </source>
</evidence>
<feature type="transmembrane region" description="Helical" evidence="1">
    <location>
        <begin position="32"/>
        <end position="51"/>
    </location>
</feature>
<dbReference type="InterPro" id="IPR018643">
    <property type="entry name" value="DUF2069_membrane"/>
</dbReference>
<dbReference type="Proteomes" id="UP000295293">
    <property type="component" value="Unassembled WGS sequence"/>
</dbReference>
<keyword evidence="3" id="KW-1185">Reference proteome</keyword>
<evidence type="ECO:0000313" key="3">
    <source>
        <dbReference type="Proteomes" id="UP000295293"/>
    </source>
</evidence>
<dbReference type="EMBL" id="SNZH01000001">
    <property type="protein sequence ID" value="TDR48582.1"/>
    <property type="molecule type" value="Genomic_DNA"/>
</dbReference>
<protein>
    <submittedName>
        <fullName evidence="2">Putative membrane protein</fullName>
    </submittedName>
</protein>
<feature type="transmembrane region" description="Helical" evidence="1">
    <location>
        <begin position="85"/>
        <end position="105"/>
    </location>
</feature>